<name>A0A6L3MTK0_9BURK</name>
<proteinExistence type="predicted"/>
<dbReference type="Proteomes" id="UP000473470">
    <property type="component" value="Unassembled WGS sequence"/>
</dbReference>
<feature type="compositionally biased region" description="Polar residues" evidence="1">
    <location>
        <begin position="1"/>
        <end position="14"/>
    </location>
</feature>
<protein>
    <recommendedName>
        <fullName evidence="5">YcxB family protein</fullName>
    </recommendedName>
</protein>
<feature type="transmembrane region" description="Helical" evidence="2">
    <location>
        <begin position="64"/>
        <end position="82"/>
    </location>
</feature>
<evidence type="ECO:0000256" key="2">
    <source>
        <dbReference type="SAM" id="Phobius"/>
    </source>
</evidence>
<evidence type="ECO:0000313" key="4">
    <source>
        <dbReference type="Proteomes" id="UP000473470"/>
    </source>
</evidence>
<dbReference type="AlphaFoldDB" id="A0A6L3MTK0"/>
<evidence type="ECO:0000313" key="3">
    <source>
        <dbReference type="EMBL" id="KAB0636046.1"/>
    </source>
</evidence>
<feature type="transmembrane region" description="Helical" evidence="2">
    <location>
        <begin position="94"/>
        <end position="111"/>
    </location>
</feature>
<organism evidence="3 4">
    <name type="scientific">Burkholderia stagnalis</name>
    <dbReference type="NCBI Taxonomy" id="1503054"/>
    <lineage>
        <taxon>Bacteria</taxon>
        <taxon>Pseudomonadati</taxon>
        <taxon>Pseudomonadota</taxon>
        <taxon>Betaproteobacteria</taxon>
        <taxon>Burkholderiales</taxon>
        <taxon>Burkholderiaceae</taxon>
        <taxon>Burkholderia</taxon>
        <taxon>Burkholderia cepacia complex</taxon>
    </lineage>
</organism>
<gene>
    <name evidence="3" type="ORF">F7R25_21240</name>
</gene>
<reference evidence="3 4" key="1">
    <citation type="submission" date="2019-09" db="EMBL/GenBank/DDBJ databases">
        <title>Draft genome sequences of 48 bacterial type strains from the CCUG.</title>
        <authorList>
            <person name="Tunovic T."/>
            <person name="Pineiro-Iglesias B."/>
            <person name="Unosson C."/>
            <person name="Inganas E."/>
            <person name="Ohlen M."/>
            <person name="Cardew S."/>
            <person name="Jensie-Markopoulos S."/>
            <person name="Salva-Serra F."/>
            <person name="Jaen-Luchoro D."/>
            <person name="Karlsson R."/>
            <person name="Svensson-Stadler L."/>
            <person name="Chun J."/>
            <person name="Moore E."/>
        </authorList>
    </citation>
    <scope>NUCLEOTIDE SEQUENCE [LARGE SCALE GENOMIC DNA]</scope>
    <source>
        <strain evidence="3 4">CCUG 65686</strain>
    </source>
</reference>
<accession>A0A6L3MTK0</accession>
<keyword evidence="2" id="KW-0472">Membrane</keyword>
<evidence type="ECO:0008006" key="5">
    <source>
        <dbReference type="Google" id="ProtNLM"/>
    </source>
</evidence>
<sequence length="241" mass="27107">MSKTENQLQDTASQDALPGPNELRFTIGPEQSQALMRRAVDAHLARDATKREAMLQRIERVMQYVLKPALLIAPLIGLALWHLTQETGHPAERVIGSIIVALAYVLVWRRFGSRLTDLILSVRRARRSSMIALGAPVVSRLVEQRARRSIARLEGTHRWLILPDGLSVTIPSGASSLVRWPDIVRLHDAGDYYQLFTRRSARFGLAHYLAKRSDDMEVSDYDERVQRILERVAVITGSPAA</sequence>
<dbReference type="EMBL" id="VZOK01000032">
    <property type="protein sequence ID" value="KAB0636046.1"/>
    <property type="molecule type" value="Genomic_DNA"/>
</dbReference>
<keyword evidence="2" id="KW-0812">Transmembrane</keyword>
<dbReference type="RefSeq" id="WP_150999055.1">
    <property type="nucleotide sequence ID" value="NZ_CABVPM010000018.1"/>
</dbReference>
<evidence type="ECO:0000256" key="1">
    <source>
        <dbReference type="SAM" id="MobiDB-lite"/>
    </source>
</evidence>
<keyword evidence="2" id="KW-1133">Transmembrane helix</keyword>
<feature type="region of interest" description="Disordered" evidence="1">
    <location>
        <begin position="1"/>
        <end position="22"/>
    </location>
</feature>
<comment type="caution">
    <text evidence="3">The sequence shown here is derived from an EMBL/GenBank/DDBJ whole genome shotgun (WGS) entry which is preliminary data.</text>
</comment>